<name>D7DIG1_METV0</name>
<sequence>MENNMNERVQQLLTQMNLLEDELRTALSEQQSTMFFQIKGKRVEFEQSIKATHRKLKRNFFRWLVTDRPQNLITGPIIYSMIVPLLVTDLFVSFYQITCFPIYGIKKVKRGDYIIFDRQHLSYLNFIEKFHCTYCAYGTGMVAYISEIIARTEQYFCPIKHARKVLSTHARYSHFLDFGEAENYEAKLEEYRRALSPDRIDKK</sequence>
<gene>
    <name evidence="3" type="ordered locus">M301_1464</name>
</gene>
<evidence type="ECO:0000256" key="2">
    <source>
        <dbReference type="SAM" id="Phobius"/>
    </source>
</evidence>
<reference evidence="3 4" key="2">
    <citation type="journal article" date="2011" name="J. Bacteriol.">
        <title>Genomes of three methylotrophs from a single niche uncover genetic and metabolic divergence of Methylophilaceae.</title>
        <authorList>
            <person name="Lapidus A."/>
            <person name="Clum A."/>
            <person name="Labutti K."/>
            <person name="Kaluzhnaya M.G."/>
            <person name="Lim S."/>
            <person name="Beck D.A."/>
            <person name="Glavina Del Rio T."/>
            <person name="Nolan M."/>
            <person name="Mavromatis K."/>
            <person name="Huntemann M."/>
            <person name="Lucas S."/>
            <person name="Lidstrom M.E."/>
            <person name="Ivanova N."/>
            <person name="Chistoserdova L."/>
        </authorList>
    </citation>
    <scope>NUCLEOTIDE SEQUENCE [LARGE SCALE GENOMIC DNA]</scope>
    <source>
        <strain evidence="3 4">301</strain>
    </source>
</reference>
<evidence type="ECO:0000313" key="3">
    <source>
        <dbReference type="EMBL" id="ADI29846.1"/>
    </source>
</evidence>
<feature type="coiled-coil region" evidence="1">
    <location>
        <begin position="2"/>
        <end position="29"/>
    </location>
</feature>
<keyword evidence="2" id="KW-1133">Transmembrane helix</keyword>
<keyword evidence="2" id="KW-0812">Transmembrane</keyword>
<keyword evidence="1" id="KW-0175">Coiled coil</keyword>
<reference evidence="4" key="1">
    <citation type="submission" date="2010-05" db="EMBL/GenBank/DDBJ databases">
        <title>Complete sequence of Methylotenera sp. 301.</title>
        <authorList>
            <person name="Lucas S."/>
            <person name="Copeland A."/>
            <person name="Lapidus A."/>
            <person name="Cheng J.-F."/>
            <person name="Bruce D."/>
            <person name="Goodwin L."/>
            <person name="Pitluck S."/>
            <person name="Clum A."/>
            <person name="Land M."/>
            <person name="Hauser L."/>
            <person name="Kyrpides N."/>
            <person name="Ivanova N."/>
            <person name="Chistoservova L."/>
            <person name="Kalyuzhnaya M."/>
            <person name="Woyke T."/>
        </authorList>
    </citation>
    <scope>NUCLEOTIDE SEQUENCE [LARGE SCALE GENOMIC DNA]</scope>
    <source>
        <strain evidence="4">301</strain>
    </source>
</reference>
<evidence type="ECO:0000313" key="4">
    <source>
        <dbReference type="Proteomes" id="UP000000383"/>
    </source>
</evidence>
<dbReference type="EMBL" id="CP002056">
    <property type="protein sequence ID" value="ADI29846.1"/>
    <property type="molecule type" value="Genomic_DNA"/>
</dbReference>
<evidence type="ECO:0000256" key="1">
    <source>
        <dbReference type="SAM" id="Coils"/>
    </source>
</evidence>
<dbReference type="AlphaFoldDB" id="D7DIG1"/>
<dbReference type="STRING" id="666681.M301_1464"/>
<dbReference type="Proteomes" id="UP000000383">
    <property type="component" value="Chromosome"/>
</dbReference>
<keyword evidence="4" id="KW-1185">Reference proteome</keyword>
<keyword evidence="2" id="KW-0472">Membrane</keyword>
<accession>D7DIG1</accession>
<protein>
    <submittedName>
        <fullName evidence="3">Uncharacterized protein</fullName>
    </submittedName>
</protein>
<dbReference type="eggNOG" id="ENOG502ZU8H">
    <property type="taxonomic scope" value="Bacteria"/>
</dbReference>
<organism evidence="3 4">
    <name type="scientific">Methylotenera versatilis (strain 301)</name>
    <dbReference type="NCBI Taxonomy" id="666681"/>
    <lineage>
        <taxon>Bacteria</taxon>
        <taxon>Pseudomonadati</taxon>
        <taxon>Pseudomonadota</taxon>
        <taxon>Betaproteobacteria</taxon>
        <taxon>Nitrosomonadales</taxon>
        <taxon>Methylophilaceae</taxon>
        <taxon>Methylotenera</taxon>
    </lineage>
</organism>
<dbReference type="KEGG" id="meh:M301_1464"/>
<feature type="transmembrane region" description="Helical" evidence="2">
    <location>
        <begin position="77"/>
        <end position="103"/>
    </location>
</feature>
<dbReference type="HOGENOM" id="CLU_1383214_0_0_4"/>
<proteinExistence type="predicted"/>